<dbReference type="EMBL" id="MN740028">
    <property type="protein sequence ID" value="QHT84831.1"/>
    <property type="molecule type" value="Genomic_DNA"/>
</dbReference>
<evidence type="ECO:0000313" key="1">
    <source>
        <dbReference type="EMBL" id="QHT84831.1"/>
    </source>
</evidence>
<organism evidence="1">
    <name type="scientific">viral metagenome</name>
    <dbReference type="NCBI Taxonomy" id="1070528"/>
    <lineage>
        <taxon>unclassified sequences</taxon>
        <taxon>metagenomes</taxon>
        <taxon>organismal metagenomes</taxon>
    </lineage>
</organism>
<sequence>MPVFTTYYGSKQPPKSARVKTFIPNSNYNVKIYNSSSSGTYKQPNNTSYLKAVNINLIVSIYNCSSPCLIDPCAGPPSPYNNPCNSPC</sequence>
<name>A0A6C0HVS9_9ZZZZ</name>
<reference evidence="1" key="1">
    <citation type="journal article" date="2020" name="Nature">
        <title>Giant virus diversity and host interactions through global metagenomics.</title>
        <authorList>
            <person name="Schulz F."/>
            <person name="Roux S."/>
            <person name="Paez-Espino D."/>
            <person name="Jungbluth S."/>
            <person name="Walsh D.A."/>
            <person name="Denef V.J."/>
            <person name="McMahon K.D."/>
            <person name="Konstantinidis K.T."/>
            <person name="Eloe-Fadrosh E.A."/>
            <person name="Kyrpides N.C."/>
            <person name="Woyke T."/>
        </authorList>
    </citation>
    <scope>NUCLEOTIDE SEQUENCE</scope>
    <source>
        <strain evidence="1">GVMAG-M-3300023184-178</strain>
    </source>
</reference>
<proteinExistence type="predicted"/>
<dbReference type="AlphaFoldDB" id="A0A6C0HVS9"/>
<accession>A0A6C0HVS9</accession>
<protein>
    <submittedName>
        <fullName evidence="1">Uncharacterized protein</fullName>
    </submittedName>
</protein>